<feature type="domain" description="25S rRNA (uridine-N(3))-methyltransferase BMT5-like" evidence="1">
    <location>
        <begin position="186"/>
        <end position="238"/>
    </location>
</feature>
<dbReference type="EMBL" id="JAHUZN010000013">
    <property type="protein sequence ID" value="KAG8472536.1"/>
    <property type="molecule type" value="Genomic_DNA"/>
</dbReference>
<organism evidence="2 3">
    <name type="scientific">Gossypium anomalum</name>
    <dbReference type="NCBI Taxonomy" id="47600"/>
    <lineage>
        <taxon>Eukaryota</taxon>
        <taxon>Viridiplantae</taxon>
        <taxon>Streptophyta</taxon>
        <taxon>Embryophyta</taxon>
        <taxon>Tracheophyta</taxon>
        <taxon>Spermatophyta</taxon>
        <taxon>Magnoliopsida</taxon>
        <taxon>eudicotyledons</taxon>
        <taxon>Gunneridae</taxon>
        <taxon>Pentapetalae</taxon>
        <taxon>rosids</taxon>
        <taxon>malvids</taxon>
        <taxon>Malvales</taxon>
        <taxon>Malvaceae</taxon>
        <taxon>Malvoideae</taxon>
        <taxon>Gossypium</taxon>
    </lineage>
</organism>
<accession>A0A8J6CIV2</accession>
<evidence type="ECO:0000313" key="2">
    <source>
        <dbReference type="EMBL" id="KAG8472536.1"/>
    </source>
</evidence>
<dbReference type="Pfam" id="PF10354">
    <property type="entry name" value="BMT5-like"/>
    <property type="match status" value="3"/>
</dbReference>
<dbReference type="PANTHER" id="PTHR11538">
    <property type="entry name" value="PHENYLALANYL-TRNA SYNTHETASE"/>
    <property type="match status" value="1"/>
</dbReference>
<dbReference type="PANTHER" id="PTHR11538:SF89">
    <property type="entry name" value="PROTEIN, PUTATIVE (DUF2431)-RELATED"/>
    <property type="match status" value="1"/>
</dbReference>
<name>A0A8J6CIV2_9ROSI</name>
<dbReference type="AlphaFoldDB" id="A0A8J6CIV2"/>
<dbReference type="InterPro" id="IPR019446">
    <property type="entry name" value="BMT5-like"/>
</dbReference>
<dbReference type="InterPro" id="IPR029063">
    <property type="entry name" value="SAM-dependent_MTases_sf"/>
</dbReference>
<evidence type="ECO:0000259" key="1">
    <source>
        <dbReference type="Pfam" id="PF10354"/>
    </source>
</evidence>
<dbReference type="SUPFAM" id="SSF53335">
    <property type="entry name" value="S-adenosyl-L-methionine-dependent methyltransferases"/>
    <property type="match status" value="1"/>
</dbReference>
<sequence>MALTSHHQFSKKRKKKTNVSSNALNFDTTAINSLRNPTKLLLTGSVPLALCFLQCHVKKKRMINGSNNLLHSKGLVGFVFYPFKRLWSGQSVERSEDLEDPKEQCTLLISTPELSDDPSCNSESDTDTIFRLHQNVGTTCIDIVGDNSRQDSGVCVVNVENLGGRQLVGAGEIRWICHYCSSQRMLLVGEGDFSFSASLARAFGSATNMIATSLDSRGFLFRNYKKAIANIHELRRITATWEPLNSIESFSTSRTLNAKEMIEDRGEIHVTHKSNGFFRDWNLRGLAAAVGLRLIQEVPFNFTDYPGYRTKYGFGGDNNFNCNPSKTYKFGLLPIMNEMEAEKRIKHYSSSHKILLVGEGDFSFAACLATSLGSGVNMVATSLDSKVMLNYKYKEAMANVSRLEELGCTVIHEVDCCTMSQHPKLKSNLFDRIVFNFPHAGFFLASESTPYVIDLHKDVVKGFLRNAVEMLTENGEVHITHKTAHPFNMWEIEKLANEVGLGLLDKVAFYYWNYPGYKNKRGEGRHCDESFPIGKSSTFKFKTMN</sequence>
<feature type="domain" description="25S rRNA (uridine-N(3))-methyltransferase BMT5-like" evidence="1">
    <location>
        <begin position="257"/>
        <end position="311"/>
    </location>
</feature>
<gene>
    <name evidence="2" type="ORF">CXB51_034428</name>
</gene>
<dbReference type="FunFam" id="3.40.50.150:FF:000440">
    <property type="entry name" value="Os09g0479300 protein"/>
    <property type="match status" value="1"/>
</dbReference>
<proteinExistence type="predicted"/>
<protein>
    <recommendedName>
        <fullName evidence="1">25S rRNA (uridine-N(3))-methyltransferase BMT5-like domain-containing protein</fullName>
    </recommendedName>
</protein>
<dbReference type="GO" id="GO:0070475">
    <property type="term" value="P:rRNA base methylation"/>
    <property type="evidence" value="ECO:0007669"/>
    <property type="project" value="InterPro"/>
</dbReference>
<evidence type="ECO:0000313" key="3">
    <source>
        <dbReference type="Proteomes" id="UP000701853"/>
    </source>
</evidence>
<dbReference type="GO" id="GO:0070042">
    <property type="term" value="F:rRNA (uridine-N3-)-methyltransferase activity"/>
    <property type="evidence" value="ECO:0007669"/>
    <property type="project" value="InterPro"/>
</dbReference>
<feature type="domain" description="25S rRNA (uridine-N(3))-methyltransferase BMT5-like" evidence="1">
    <location>
        <begin position="355"/>
        <end position="521"/>
    </location>
</feature>
<dbReference type="GO" id="GO:0005737">
    <property type="term" value="C:cytoplasm"/>
    <property type="evidence" value="ECO:0007669"/>
    <property type="project" value="TreeGrafter"/>
</dbReference>
<comment type="caution">
    <text evidence="2">The sequence shown here is derived from an EMBL/GenBank/DDBJ whole genome shotgun (WGS) entry which is preliminary data.</text>
</comment>
<dbReference type="Proteomes" id="UP000701853">
    <property type="component" value="Chromosome 13"/>
</dbReference>
<keyword evidence="3" id="KW-1185">Reference proteome</keyword>
<reference evidence="2 3" key="1">
    <citation type="journal article" date="2021" name="bioRxiv">
        <title>The Gossypium anomalum genome as a resource for cotton improvement and evolutionary analysis of hybrid incompatibility.</title>
        <authorList>
            <person name="Grover C.E."/>
            <person name="Yuan D."/>
            <person name="Arick M.A."/>
            <person name="Miller E.R."/>
            <person name="Hu G."/>
            <person name="Peterson D.G."/>
            <person name="Wendel J.F."/>
            <person name="Udall J.A."/>
        </authorList>
    </citation>
    <scope>NUCLEOTIDE SEQUENCE [LARGE SCALE GENOMIC DNA]</scope>
    <source>
        <strain evidence="2">JFW-Udall</strain>
        <tissue evidence="2">Leaf</tissue>
    </source>
</reference>
<dbReference type="OrthoDB" id="273345at2759"/>